<accession>A0A1Q3AND5</accession>
<dbReference type="GO" id="GO:0005762">
    <property type="term" value="C:mitochondrial large ribosomal subunit"/>
    <property type="evidence" value="ECO:0007669"/>
    <property type="project" value="TreeGrafter"/>
</dbReference>
<dbReference type="InterPro" id="IPR036394">
    <property type="entry name" value="Ribosomal_uL22_sf"/>
</dbReference>
<organism evidence="1 2">
    <name type="scientific">Cephalotus follicularis</name>
    <name type="common">Albany pitcher plant</name>
    <dbReference type="NCBI Taxonomy" id="3775"/>
    <lineage>
        <taxon>Eukaryota</taxon>
        <taxon>Viridiplantae</taxon>
        <taxon>Streptophyta</taxon>
        <taxon>Embryophyta</taxon>
        <taxon>Tracheophyta</taxon>
        <taxon>Spermatophyta</taxon>
        <taxon>Magnoliopsida</taxon>
        <taxon>eudicotyledons</taxon>
        <taxon>Gunneridae</taxon>
        <taxon>Pentapetalae</taxon>
        <taxon>rosids</taxon>
        <taxon>fabids</taxon>
        <taxon>Oxalidales</taxon>
        <taxon>Cephalotaceae</taxon>
        <taxon>Cephalotus</taxon>
    </lineage>
</organism>
<gene>
    <name evidence="1" type="ORF">CFOL_v3_00620</name>
</gene>
<evidence type="ECO:0000313" key="2">
    <source>
        <dbReference type="Proteomes" id="UP000187406"/>
    </source>
</evidence>
<dbReference type="Proteomes" id="UP000187406">
    <property type="component" value="Unassembled WGS sequence"/>
</dbReference>
<dbReference type="Gene3D" id="3.90.470.10">
    <property type="entry name" value="Ribosomal protein L22/L17"/>
    <property type="match status" value="1"/>
</dbReference>
<dbReference type="SUPFAM" id="SSF54843">
    <property type="entry name" value="Ribosomal protein L22"/>
    <property type="match status" value="1"/>
</dbReference>
<protein>
    <submittedName>
        <fullName evidence="1">Uncharacterized protein</fullName>
    </submittedName>
</protein>
<keyword evidence="2" id="KW-1185">Reference proteome</keyword>
<name>A0A1Q3AND5_CEPFO</name>
<reference evidence="2" key="1">
    <citation type="submission" date="2016-04" db="EMBL/GenBank/DDBJ databases">
        <title>Cephalotus genome sequencing.</title>
        <authorList>
            <person name="Fukushima K."/>
            <person name="Hasebe M."/>
            <person name="Fang X."/>
        </authorList>
    </citation>
    <scope>NUCLEOTIDE SEQUENCE [LARGE SCALE GENOMIC DNA]</scope>
    <source>
        <strain evidence="2">cv. St1</strain>
    </source>
</reference>
<proteinExistence type="predicted"/>
<dbReference type="GO" id="GO:0003735">
    <property type="term" value="F:structural constituent of ribosome"/>
    <property type="evidence" value="ECO:0007669"/>
    <property type="project" value="InterPro"/>
</dbReference>
<comment type="caution">
    <text evidence="1">The sequence shown here is derived from an EMBL/GenBank/DDBJ whole genome shotgun (WGS) entry which is preliminary data.</text>
</comment>
<dbReference type="InterPro" id="IPR047867">
    <property type="entry name" value="Ribosomal_uL22_bac/org-type"/>
</dbReference>
<dbReference type="PANTHER" id="PTHR13501">
    <property type="entry name" value="CHLOROPLAST 50S RIBOSOMAL PROTEIN L22-RELATED"/>
    <property type="match status" value="1"/>
</dbReference>
<dbReference type="EMBL" id="BDDD01000016">
    <property type="protein sequence ID" value="GAV57082.1"/>
    <property type="molecule type" value="Genomic_DNA"/>
</dbReference>
<evidence type="ECO:0000313" key="1">
    <source>
        <dbReference type="EMBL" id="GAV57082.1"/>
    </source>
</evidence>
<dbReference type="PANTHER" id="PTHR13501:SF8">
    <property type="entry name" value="LARGE RIBOSOMAL SUBUNIT PROTEIN UL22M"/>
    <property type="match status" value="1"/>
</dbReference>
<dbReference type="STRING" id="3775.A0A1Q3AND5"/>
<dbReference type="GO" id="GO:0006412">
    <property type="term" value="P:translation"/>
    <property type="evidence" value="ECO:0007669"/>
    <property type="project" value="InterPro"/>
</dbReference>
<dbReference type="InParanoid" id="A0A1Q3AND5"/>
<dbReference type="AlphaFoldDB" id="A0A1Q3AND5"/>
<dbReference type="OrthoDB" id="416470at2759"/>
<sequence>MHVEDALLQLPVRIKRASKTVYQNFVFIKINRHHTVIYSARANATHNHGLDPGRVVIFKRAITHVMCGASAQSTSLLCNGILSRLRRKRPYEGFFKKCVSYNAKGRSGVRVRPECTVVVREMTHEEEVEIARLRVSNFCKLTKRESRLVPHKLTETTPIWNRKGKAKSESSAMAV</sequence>